<keyword evidence="1" id="KW-0472">Membrane</keyword>
<proteinExistence type="predicted"/>
<feature type="transmembrane region" description="Helical" evidence="1">
    <location>
        <begin position="29"/>
        <end position="50"/>
    </location>
</feature>
<protein>
    <submittedName>
        <fullName evidence="3">Uncharacterized protein</fullName>
    </submittedName>
</protein>
<dbReference type="Proteomes" id="UP000785653">
    <property type="component" value="Unassembled WGS sequence"/>
</dbReference>
<evidence type="ECO:0000256" key="1">
    <source>
        <dbReference type="SAM" id="Phobius"/>
    </source>
</evidence>
<keyword evidence="1" id="KW-1133">Transmembrane helix</keyword>
<dbReference type="RefSeq" id="WP_303976720.1">
    <property type="nucleotide sequence ID" value="NZ_JABZXR010000107.1"/>
</dbReference>
<name>A0A930LUE7_9MICC</name>
<accession>A0A930LUE7</accession>
<sequence>MIWSILTMLLILSNVAVHSLKDLDEKYRNGFHAISCIVAVVAFVIALITVR</sequence>
<comment type="caution">
    <text evidence="3">The sequence shown here is derived from an EMBL/GenBank/DDBJ whole genome shotgun (WGS) entry which is preliminary data.</text>
</comment>
<evidence type="ECO:0000313" key="4">
    <source>
        <dbReference type="Proteomes" id="UP000785653"/>
    </source>
</evidence>
<dbReference type="Proteomes" id="UP000756427">
    <property type="component" value="Unassembled WGS sequence"/>
</dbReference>
<gene>
    <name evidence="2" type="ORF">HXO64_09760</name>
    <name evidence="3" type="ORF">HXO65_05350</name>
</gene>
<evidence type="ECO:0000313" key="3">
    <source>
        <dbReference type="EMBL" id="MBF1673615.1"/>
    </source>
</evidence>
<keyword evidence="1" id="KW-0812">Transmembrane</keyword>
<organism evidence="3 4">
    <name type="scientific">Rothia mucilaginosa</name>
    <dbReference type="NCBI Taxonomy" id="43675"/>
    <lineage>
        <taxon>Bacteria</taxon>
        <taxon>Bacillati</taxon>
        <taxon>Actinomycetota</taxon>
        <taxon>Actinomycetes</taxon>
        <taxon>Micrococcales</taxon>
        <taxon>Micrococcaceae</taxon>
        <taxon>Rothia</taxon>
    </lineage>
</organism>
<dbReference type="AlphaFoldDB" id="A0A930LUE7"/>
<evidence type="ECO:0000313" key="2">
    <source>
        <dbReference type="EMBL" id="MBF1664803.1"/>
    </source>
</evidence>
<dbReference type="EMBL" id="JABZXR010000107">
    <property type="protein sequence ID" value="MBF1664803.1"/>
    <property type="molecule type" value="Genomic_DNA"/>
</dbReference>
<reference evidence="3" key="1">
    <citation type="submission" date="2020-04" db="EMBL/GenBank/DDBJ databases">
        <title>Deep metagenomics examines the oral microbiome during advanced dental caries in children, revealing novel taxa and co-occurrences with host molecules.</title>
        <authorList>
            <person name="Baker J.L."/>
            <person name="Morton J.T."/>
            <person name="Dinis M."/>
            <person name="Alvarez R."/>
            <person name="Tran N.C."/>
            <person name="Knight R."/>
            <person name="Edlund A."/>
        </authorList>
    </citation>
    <scope>NUCLEOTIDE SEQUENCE</scope>
    <source>
        <strain evidence="2">JCVI_44_bin.2</strain>
        <strain evidence="3">JCVI_47_bin.3</strain>
    </source>
</reference>
<dbReference type="EMBL" id="JABZXS010000064">
    <property type="protein sequence ID" value="MBF1673615.1"/>
    <property type="molecule type" value="Genomic_DNA"/>
</dbReference>